<evidence type="ECO:0000313" key="1">
    <source>
        <dbReference type="EMBL" id="SVC53594.1"/>
    </source>
</evidence>
<accession>A0A382MXA7</accession>
<dbReference type="AlphaFoldDB" id="A0A382MXA7"/>
<reference evidence="1" key="1">
    <citation type="submission" date="2018-05" db="EMBL/GenBank/DDBJ databases">
        <authorList>
            <person name="Lanie J.A."/>
            <person name="Ng W.-L."/>
            <person name="Kazmierczak K.M."/>
            <person name="Andrzejewski T.M."/>
            <person name="Davidsen T.M."/>
            <person name="Wayne K.J."/>
            <person name="Tettelin H."/>
            <person name="Glass J.I."/>
            <person name="Rusch D."/>
            <person name="Podicherti R."/>
            <person name="Tsui H.-C.T."/>
            <person name="Winkler M.E."/>
        </authorList>
    </citation>
    <scope>NUCLEOTIDE SEQUENCE</scope>
</reference>
<name>A0A382MXA7_9ZZZZ</name>
<dbReference type="EMBL" id="UINC01096586">
    <property type="protein sequence ID" value="SVC53594.1"/>
    <property type="molecule type" value="Genomic_DNA"/>
</dbReference>
<sequence>MSKHVKTSGDYSIEVADSGRITLNTGPTVGEVLMTGNLVVNGTQTTVNSTDLEINDNIIVLNKGEAGSGVTLDEAGIRIERGSLADVQFLFNETLVWNDPDDQTTKYGAFVLKDENNGNIGLHCQSIVTGGGDLYLINAGTGVVSVSGTNNYETQVADNLLGGDDAIPNRKYVTDYVASTIAGADFKKIRDIDTDVVVEDATTNPSQPSTVKVRVDGNNHLTVYDNRTEIHDLRIHGSTI</sequence>
<feature type="non-terminal residue" evidence="1">
    <location>
        <position position="240"/>
    </location>
</feature>
<organism evidence="1">
    <name type="scientific">marine metagenome</name>
    <dbReference type="NCBI Taxonomy" id="408172"/>
    <lineage>
        <taxon>unclassified sequences</taxon>
        <taxon>metagenomes</taxon>
        <taxon>ecological metagenomes</taxon>
    </lineage>
</organism>
<gene>
    <name evidence="1" type="ORF">METZ01_LOCUS306448</name>
</gene>
<proteinExistence type="predicted"/>
<protein>
    <submittedName>
        <fullName evidence="1">Uncharacterized protein</fullName>
    </submittedName>
</protein>